<keyword evidence="3" id="KW-0520">NAD</keyword>
<dbReference type="Proteomes" id="UP000516305">
    <property type="component" value="Chromosome"/>
</dbReference>
<evidence type="ECO:0000313" key="5">
    <source>
        <dbReference type="Proteomes" id="UP000516305"/>
    </source>
</evidence>
<evidence type="ECO:0000313" key="4">
    <source>
        <dbReference type="EMBL" id="QNR25724.1"/>
    </source>
</evidence>
<gene>
    <name evidence="4" type="primary">pdxA</name>
    <name evidence="4" type="ORF">H4K34_07750</name>
</gene>
<reference evidence="4 5" key="1">
    <citation type="submission" date="2020-08" db="EMBL/GenBank/DDBJ databases">
        <title>Croceimicrobium hydrocarbonivorans gen. nov., sp. nov., a novel marine bacterium isolated from a bacterial consortium that degrades polyethylene terephthalate.</title>
        <authorList>
            <person name="Liu R."/>
        </authorList>
    </citation>
    <scope>NUCLEOTIDE SEQUENCE [LARGE SCALE GENOMIC DNA]</scope>
    <source>
        <strain evidence="4 5">A20-9</strain>
    </source>
</reference>
<dbReference type="PANTHER" id="PTHR30004:SF6">
    <property type="entry name" value="D-THREONATE 4-PHOSPHATE DEHYDROGENASE"/>
    <property type="match status" value="1"/>
</dbReference>
<dbReference type="GO" id="GO:0051287">
    <property type="term" value="F:NAD binding"/>
    <property type="evidence" value="ECO:0007669"/>
    <property type="project" value="InterPro"/>
</dbReference>
<proteinExistence type="predicted"/>
<keyword evidence="5" id="KW-1185">Reference proteome</keyword>
<dbReference type="Gene3D" id="3.40.718.10">
    <property type="entry name" value="Isopropylmalate Dehydrogenase"/>
    <property type="match status" value="1"/>
</dbReference>
<evidence type="ECO:0000256" key="2">
    <source>
        <dbReference type="ARBA" id="ARBA00023002"/>
    </source>
</evidence>
<evidence type="ECO:0000256" key="1">
    <source>
        <dbReference type="ARBA" id="ARBA00022723"/>
    </source>
</evidence>
<dbReference type="SUPFAM" id="SSF53659">
    <property type="entry name" value="Isocitrate/Isopropylmalate dehydrogenase-like"/>
    <property type="match status" value="1"/>
</dbReference>
<organism evidence="4 5">
    <name type="scientific">Croceimicrobium hydrocarbonivorans</name>
    <dbReference type="NCBI Taxonomy" id="2761580"/>
    <lineage>
        <taxon>Bacteria</taxon>
        <taxon>Pseudomonadati</taxon>
        <taxon>Bacteroidota</taxon>
        <taxon>Flavobacteriia</taxon>
        <taxon>Flavobacteriales</taxon>
        <taxon>Owenweeksiaceae</taxon>
        <taxon>Croceimicrobium</taxon>
    </lineage>
</organism>
<keyword evidence="1" id="KW-0479">Metal-binding</keyword>
<accession>A0A7H0VJ26</accession>
<dbReference type="InterPro" id="IPR005255">
    <property type="entry name" value="PdxA_fam"/>
</dbReference>
<protein>
    <submittedName>
        <fullName evidence="4">4-hydroxythreonine-4-phosphate dehydrogenase PdxA</fullName>
        <ecNumber evidence="4">1.1.1.262</ecNumber>
    </submittedName>
</protein>
<evidence type="ECO:0000256" key="3">
    <source>
        <dbReference type="ARBA" id="ARBA00023027"/>
    </source>
</evidence>
<dbReference type="PANTHER" id="PTHR30004">
    <property type="entry name" value="4-HYDROXYTHREONINE-4-PHOSPHATE DEHYDROGENASE"/>
    <property type="match status" value="1"/>
</dbReference>
<dbReference type="NCBIfam" id="TIGR00557">
    <property type="entry name" value="pdxA"/>
    <property type="match status" value="1"/>
</dbReference>
<dbReference type="Pfam" id="PF04166">
    <property type="entry name" value="PdxA"/>
    <property type="match status" value="1"/>
</dbReference>
<dbReference type="EC" id="1.1.1.262" evidence="4"/>
<dbReference type="GO" id="GO:0046872">
    <property type="term" value="F:metal ion binding"/>
    <property type="evidence" value="ECO:0007669"/>
    <property type="project" value="UniProtKB-KW"/>
</dbReference>
<name>A0A7H0VJ26_9FLAO</name>
<dbReference type="AlphaFoldDB" id="A0A7H0VJ26"/>
<dbReference type="KEGG" id="chyd:H4K34_07750"/>
<dbReference type="GO" id="GO:0050570">
    <property type="term" value="F:4-hydroxythreonine-4-phosphate dehydrogenase activity"/>
    <property type="evidence" value="ECO:0007669"/>
    <property type="project" value="UniProtKB-EC"/>
</dbReference>
<dbReference type="EMBL" id="CP060139">
    <property type="protein sequence ID" value="QNR25724.1"/>
    <property type="molecule type" value="Genomic_DNA"/>
</dbReference>
<keyword evidence="2 4" id="KW-0560">Oxidoreductase</keyword>
<sequence length="349" mass="37968">MSEEALPRIGISIGDLNGVGMELIIKTFGDAEMLELCTPVVFGSTKVVSYHRNAIDRRDFNFHIINQAEDALEGKANLVNCWKEEVKMDFGKVDPEVGAYAVKSLEAACEALEAGTIDALVTAPINKESIQSKDFRFSGHTDYLESRFKSKATMMFLAPELRLALATVHVPLARVTELITPELIEQKIMALHQSLKDDFHLPKGRIAVLALNPHAGDKGVIGKEDQEIVLPAIERAKEKGALAMGPYPADSFFGSSAYQDFDMVLAMYHDQGLVGFKSITFGEGVNYSAGLPIVRTSPDHGTAFDIAGEGKADPGSFRSAVFAAIDLYRSRSGTAEMTANPLKIKGKKK</sequence>
<dbReference type="RefSeq" id="WP_210760249.1">
    <property type="nucleotide sequence ID" value="NZ_CP060139.1"/>
</dbReference>